<evidence type="ECO:0000313" key="2">
    <source>
        <dbReference type="Proteomes" id="UP000507470"/>
    </source>
</evidence>
<evidence type="ECO:0008006" key="3">
    <source>
        <dbReference type="Google" id="ProtNLM"/>
    </source>
</evidence>
<dbReference type="OrthoDB" id="10065625at2759"/>
<evidence type="ECO:0000313" key="1">
    <source>
        <dbReference type="EMBL" id="CAC5409242.1"/>
    </source>
</evidence>
<reference evidence="1 2" key="1">
    <citation type="submission" date="2020-06" db="EMBL/GenBank/DDBJ databases">
        <authorList>
            <person name="Li R."/>
            <person name="Bekaert M."/>
        </authorList>
    </citation>
    <scope>NUCLEOTIDE SEQUENCE [LARGE SCALE GENOMIC DNA]</scope>
    <source>
        <strain evidence="2">wild</strain>
    </source>
</reference>
<protein>
    <recommendedName>
        <fullName evidence="3">Reverse transcriptase domain-containing protein</fullName>
    </recommendedName>
</protein>
<dbReference type="Proteomes" id="UP000507470">
    <property type="component" value="Unassembled WGS sequence"/>
</dbReference>
<keyword evidence="2" id="KW-1185">Reference proteome</keyword>
<gene>
    <name evidence="1" type="ORF">MCOR_42553</name>
</gene>
<accession>A0A6J8DNQ9</accession>
<dbReference type="EMBL" id="CACVKT020007641">
    <property type="protein sequence ID" value="CAC5409242.1"/>
    <property type="molecule type" value="Genomic_DNA"/>
</dbReference>
<name>A0A6J8DNQ9_MYTCO</name>
<dbReference type="AlphaFoldDB" id="A0A6J8DNQ9"/>
<sequence length="238" mass="27597">MKGKPISEDIKKLIQISKKAHWKWKNEGGGRTLLYIDCKEAKRNLRKAQRQLEAENRNNIYFEIMDITNRIKTFSIDLYVGREVTHKASKNELFNKDYKELVERDLDALRKLYDVDKPIEKFTNVREIYNIISTMSNGKAPDELSLMAEHLKNEVLAEAIDGNYPLHAVFIDASKAFDVVWHASLLRKLHCAGIKDNDWKILDIGIKNLLKGLSGMEIIRNFLRKNKATRRNSVTLIV</sequence>
<proteinExistence type="predicted"/>
<organism evidence="1 2">
    <name type="scientific">Mytilus coruscus</name>
    <name type="common">Sea mussel</name>
    <dbReference type="NCBI Taxonomy" id="42192"/>
    <lineage>
        <taxon>Eukaryota</taxon>
        <taxon>Metazoa</taxon>
        <taxon>Spiralia</taxon>
        <taxon>Lophotrochozoa</taxon>
        <taxon>Mollusca</taxon>
        <taxon>Bivalvia</taxon>
        <taxon>Autobranchia</taxon>
        <taxon>Pteriomorphia</taxon>
        <taxon>Mytilida</taxon>
        <taxon>Mytiloidea</taxon>
        <taxon>Mytilidae</taxon>
        <taxon>Mytilinae</taxon>
        <taxon>Mytilus</taxon>
    </lineage>
</organism>